<evidence type="ECO:0000256" key="4">
    <source>
        <dbReference type="ARBA" id="ARBA00022927"/>
    </source>
</evidence>
<organism evidence="6 7">
    <name type="scientific">Quercus suber</name>
    <name type="common">Cork oak</name>
    <dbReference type="NCBI Taxonomy" id="58331"/>
    <lineage>
        <taxon>Eukaryota</taxon>
        <taxon>Viridiplantae</taxon>
        <taxon>Streptophyta</taxon>
        <taxon>Embryophyta</taxon>
        <taxon>Tracheophyta</taxon>
        <taxon>Spermatophyta</taxon>
        <taxon>Magnoliopsida</taxon>
        <taxon>eudicotyledons</taxon>
        <taxon>Gunneridae</taxon>
        <taxon>Pentapetalae</taxon>
        <taxon>rosids</taxon>
        <taxon>fabids</taxon>
        <taxon>Fagales</taxon>
        <taxon>Fagaceae</taxon>
        <taxon>Quercus</taxon>
    </lineage>
</organism>
<proteinExistence type="predicted"/>
<gene>
    <name evidence="6" type="primary">SEC31B_0</name>
    <name evidence="6" type="ORF">CFP56_010900</name>
</gene>
<dbReference type="PANTHER" id="PTHR13923:SF11">
    <property type="entry name" value="SECRETORY 31, ISOFORM D"/>
    <property type="match status" value="1"/>
</dbReference>
<keyword evidence="1" id="KW-0813">Transport</keyword>
<evidence type="ECO:0000313" key="7">
    <source>
        <dbReference type="Proteomes" id="UP000237347"/>
    </source>
</evidence>
<dbReference type="SUPFAM" id="SSF52058">
    <property type="entry name" value="L domain-like"/>
    <property type="match status" value="1"/>
</dbReference>
<keyword evidence="3" id="KW-0677">Repeat</keyword>
<name>A0AAW0KZH6_QUESU</name>
<dbReference type="InterPro" id="IPR055414">
    <property type="entry name" value="LRR_R13L4/SHOC2-like"/>
</dbReference>
<dbReference type="PANTHER" id="PTHR13923">
    <property type="entry name" value="SEC31-RELATED PROTEIN"/>
    <property type="match status" value="1"/>
</dbReference>
<evidence type="ECO:0000256" key="2">
    <source>
        <dbReference type="ARBA" id="ARBA00022574"/>
    </source>
</evidence>
<protein>
    <submittedName>
        <fullName evidence="6">Protein transport protein sec31 like protein b</fullName>
    </submittedName>
</protein>
<dbReference type="AlphaFoldDB" id="A0AAW0KZH6"/>
<dbReference type="Gene3D" id="2.130.10.10">
    <property type="entry name" value="YVTN repeat-like/Quinoprotein amine dehydrogenase"/>
    <property type="match status" value="1"/>
</dbReference>
<evidence type="ECO:0000256" key="3">
    <source>
        <dbReference type="ARBA" id="ARBA00022737"/>
    </source>
</evidence>
<evidence type="ECO:0000313" key="6">
    <source>
        <dbReference type="EMBL" id="KAK7844345.1"/>
    </source>
</evidence>
<dbReference type="Pfam" id="PF23598">
    <property type="entry name" value="LRR_14"/>
    <property type="match status" value="1"/>
</dbReference>
<dbReference type="InterPro" id="IPR036322">
    <property type="entry name" value="WD40_repeat_dom_sf"/>
</dbReference>
<evidence type="ECO:0000256" key="1">
    <source>
        <dbReference type="ARBA" id="ARBA00022448"/>
    </source>
</evidence>
<dbReference type="Gene3D" id="1.25.40.1030">
    <property type="match status" value="1"/>
</dbReference>
<dbReference type="InterPro" id="IPR040251">
    <property type="entry name" value="SEC31-like"/>
</dbReference>
<dbReference type="GO" id="GO:0005198">
    <property type="term" value="F:structural molecule activity"/>
    <property type="evidence" value="ECO:0007669"/>
    <property type="project" value="TreeGrafter"/>
</dbReference>
<keyword evidence="4" id="KW-0653">Protein transport</keyword>
<dbReference type="GO" id="GO:0070971">
    <property type="term" value="C:endoplasmic reticulum exit site"/>
    <property type="evidence" value="ECO:0007669"/>
    <property type="project" value="TreeGrafter"/>
</dbReference>
<dbReference type="GO" id="GO:0015031">
    <property type="term" value="P:protein transport"/>
    <property type="evidence" value="ECO:0007669"/>
    <property type="project" value="UniProtKB-KW"/>
</dbReference>
<comment type="caution">
    <text evidence="6">The sequence shown here is derived from an EMBL/GenBank/DDBJ whole genome shotgun (WGS) entry which is preliminary data.</text>
</comment>
<dbReference type="EMBL" id="PKMF04000186">
    <property type="protein sequence ID" value="KAK7844345.1"/>
    <property type="molecule type" value="Genomic_DNA"/>
</dbReference>
<dbReference type="InterPro" id="IPR015943">
    <property type="entry name" value="WD40/YVTN_repeat-like_dom_sf"/>
</dbReference>
<dbReference type="SUPFAM" id="SSF50978">
    <property type="entry name" value="WD40 repeat-like"/>
    <property type="match status" value="1"/>
</dbReference>
<dbReference type="GO" id="GO:0007029">
    <property type="term" value="P:endoplasmic reticulum organization"/>
    <property type="evidence" value="ECO:0007669"/>
    <property type="project" value="TreeGrafter"/>
</dbReference>
<reference evidence="6 7" key="1">
    <citation type="journal article" date="2018" name="Sci. Data">
        <title>The draft genome sequence of cork oak.</title>
        <authorList>
            <person name="Ramos A.M."/>
            <person name="Usie A."/>
            <person name="Barbosa P."/>
            <person name="Barros P.M."/>
            <person name="Capote T."/>
            <person name="Chaves I."/>
            <person name="Simoes F."/>
            <person name="Abreu I."/>
            <person name="Carrasquinho I."/>
            <person name="Faro C."/>
            <person name="Guimaraes J.B."/>
            <person name="Mendonca D."/>
            <person name="Nobrega F."/>
            <person name="Rodrigues L."/>
            <person name="Saibo N.J.M."/>
            <person name="Varela M.C."/>
            <person name="Egas C."/>
            <person name="Matos J."/>
            <person name="Miguel C.M."/>
            <person name="Oliveira M.M."/>
            <person name="Ricardo C.P."/>
            <person name="Goncalves S."/>
        </authorList>
    </citation>
    <scope>NUCLEOTIDE SEQUENCE [LARGE SCALE GENOMIC DNA]</scope>
    <source>
        <strain evidence="7">cv. HL8</strain>
    </source>
</reference>
<dbReference type="Gene3D" id="3.80.10.10">
    <property type="entry name" value="Ribonuclease Inhibitor"/>
    <property type="match status" value="2"/>
</dbReference>
<dbReference type="InterPro" id="IPR032675">
    <property type="entry name" value="LRR_dom_sf"/>
</dbReference>
<dbReference type="GO" id="GO:0090110">
    <property type="term" value="P:COPII-coated vesicle cargo loading"/>
    <property type="evidence" value="ECO:0007669"/>
    <property type="project" value="TreeGrafter"/>
</dbReference>
<keyword evidence="2" id="KW-0853">WD repeat</keyword>
<keyword evidence="7" id="KW-1185">Reference proteome</keyword>
<evidence type="ECO:0000259" key="5">
    <source>
        <dbReference type="Pfam" id="PF23598"/>
    </source>
</evidence>
<feature type="domain" description="Disease resistance R13L4/SHOC-2-like LRR" evidence="5">
    <location>
        <begin position="143"/>
        <end position="228"/>
    </location>
</feature>
<sequence length="1007" mass="112009">MMINNKTSSRNLPSIASSSSSTIVAPLSKLSFMWIKETEEALPEEWLRNLISLRTLYLDKCPLPQGIRYLTALQHLEVKFSEVVDLVNDWDEMEWQGLRTLLSLQFYKLPKLVSLPMGLQYLNSLQNLEISFCPSLIAIPEWICKLISLQSLKIWHCPNLESLPEGIDALTSLQTLHILNCPKLESLPEGFGALISLQTLHISNCPNLESLPEGFGALTSLQTLYISNCPNLESLPEGFDEEEPEKPDHKNWDLIKAFGCCNCSTIQQLTHWRIEPGKHAIGISSFYSFQFFVMSTDLPFITKWKGRNSKLPKLNPCLTAAAVSTSMAGRSKLASSPFATQPPAVGRKASDFSIARDGFGETCLILKHVDSGTKIHFNAFDAVTGWKQEALCPVKVTAAAKWKFRSLLQQYVAFSSDSSMELWDMRNIMTPVKEFTGHTKVLLCMMLNIFHLSAFLTSGVIAMVWCPIDSSYLINCAKDSRTICWDTVSGEIVSELPTGTNWNFDVHWYPKIPGIISASSFDGKIGIYNIEVYTNYIFIDLSKSRYGVGENEFGAAPLRVPKWYKRPAGASFGFGGKLVGFRPRPSAAGVPAGASEVYVHTLVTEDSLVSRSSKFEAAIPNGERSLLRVLCEKKSQETESENDRETWNFLKVMFEDDGTERTKLLSYLGFSVPTKEKDGVEDLSQEVKALELDDSITEKVGYGDDKEVNVFPTDNGEDFFNNLSPAGTPVSTSHGENFAIGDTALDSEQLQQEPDGFEESTDPAFDDAVQRAVAQCISANKMADALVIANVGGASLWESTRDQCFKISQSPYLKVVSAMVNNDLLSLVNTRLLKFWKETLALLCSFAQREEWTMLCDTLASKLMTAGNTLAATLVIYVREILIKWKFGQGVLELSTKGNPMLSFFKLIWYFVEDLIKKTIVLALATGQKRFSASLCKLVEKYAEILASQGLLTTAMDYLKLLGSDELSPELVILRDQIALATEPEGGSSSSILYYFYIVYISCLKLS</sequence>
<dbReference type="GO" id="GO:0030127">
    <property type="term" value="C:COPII vesicle coat"/>
    <property type="evidence" value="ECO:0007669"/>
    <property type="project" value="TreeGrafter"/>
</dbReference>
<dbReference type="Proteomes" id="UP000237347">
    <property type="component" value="Unassembled WGS sequence"/>
</dbReference>
<accession>A0AAW0KZH6</accession>